<proteinExistence type="predicted"/>
<protein>
    <submittedName>
        <fullName evidence="2">Uncharacterized protein</fullName>
    </submittedName>
</protein>
<comment type="caution">
    <text evidence="2">The sequence shown here is derived from an EMBL/GenBank/DDBJ whole genome shotgun (WGS) entry which is preliminary data.</text>
</comment>
<keyword evidence="3" id="KW-1185">Reference proteome</keyword>
<gene>
    <name evidence="2" type="ORF">AVEN_239770_1</name>
</gene>
<dbReference type="EMBL" id="BGPR01000707">
    <property type="protein sequence ID" value="GBM32371.1"/>
    <property type="molecule type" value="Genomic_DNA"/>
</dbReference>
<evidence type="ECO:0000256" key="1">
    <source>
        <dbReference type="SAM" id="MobiDB-lite"/>
    </source>
</evidence>
<dbReference type="AlphaFoldDB" id="A0A4Y2EU37"/>
<accession>A0A4Y2EU37</accession>
<feature type="region of interest" description="Disordered" evidence="1">
    <location>
        <begin position="1"/>
        <end position="55"/>
    </location>
</feature>
<sequence length="144" mass="16190">MRSTGSYIPLSSPDLESSFSSIPEVSSTPPTSEKELPPVYPAPTSEKELPPVCPAPTSEKELTVVICSYFRKSYHSLSCPLGERVTTSCPAPTRERLPQFILLLLRERAYHQFILAPTSEKSYHQFILLLLQRKSYHRVILAPT</sequence>
<evidence type="ECO:0000313" key="2">
    <source>
        <dbReference type="EMBL" id="GBM32371.1"/>
    </source>
</evidence>
<organism evidence="2 3">
    <name type="scientific">Araneus ventricosus</name>
    <name type="common">Orbweaver spider</name>
    <name type="synonym">Epeira ventricosa</name>
    <dbReference type="NCBI Taxonomy" id="182803"/>
    <lineage>
        <taxon>Eukaryota</taxon>
        <taxon>Metazoa</taxon>
        <taxon>Ecdysozoa</taxon>
        <taxon>Arthropoda</taxon>
        <taxon>Chelicerata</taxon>
        <taxon>Arachnida</taxon>
        <taxon>Araneae</taxon>
        <taxon>Araneomorphae</taxon>
        <taxon>Entelegynae</taxon>
        <taxon>Araneoidea</taxon>
        <taxon>Araneidae</taxon>
        <taxon>Araneus</taxon>
    </lineage>
</organism>
<reference evidence="2 3" key="1">
    <citation type="journal article" date="2019" name="Sci. Rep.">
        <title>Orb-weaving spider Araneus ventricosus genome elucidates the spidroin gene catalogue.</title>
        <authorList>
            <person name="Kono N."/>
            <person name="Nakamura H."/>
            <person name="Ohtoshi R."/>
            <person name="Moran D.A.P."/>
            <person name="Shinohara A."/>
            <person name="Yoshida Y."/>
            <person name="Fujiwara M."/>
            <person name="Mori M."/>
            <person name="Tomita M."/>
            <person name="Arakawa K."/>
        </authorList>
    </citation>
    <scope>NUCLEOTIDE SEQUENCE [LARGE SCALE GENOMIC DNA]</scope>
</reference>
<name>A0A4Y2EU37_ARAVE</name>
<dbReference type="Proteomes" id="UP000499080">
    <property type="component" value="Unassembled WGS sequence"/>
</dbReference>
<evidence type="ECO:0000313" key="3">
    <source>
        <dbReference type="Proteomes" id="UP000499080"/>
    </source>
</evidence>
<feature type="compositionally biased region" description="Low complexity" evidence="1">
    <location>
        <begin position="9"/>
        <end position="27"/>
    </location>
</feature>